<evidence type="ECO:0000256" key="2">
    <source>
        <dbReference type="ARBA" id="ARBA00006679"/>
    </source>
</evidence>
<dbReference type="RefSeq" id="WP_063433159.1">
    <property type="nucleotide sequence ID" value="NZ_CP054865.1"/>
</dbReference>
<dbReference type="InterPro" id="IPR051907">
    <property type="entry name" value="DoxX-like_oxidoreductase"/>
</dbReference>
<feature type="transmembrane region" description="Helical" evidence="7">
    <location>
        <begin position="48"/>
        <end position="69"/>
    </location>
</feature>
<name>A0AAX3FV53_9PSED</name>
<evidence type="ECO:0000256" key="7">
    <source>
        <dbReference type="SAM" id="Phobius"/>
    </source>
</evidence>
<dbReference type="Proteomes" id="UP000277437">
    <property type="component" value="Chromosome"/>
</dbReference>
<dbReference type="PANTHER" id="PTHR33452:SF1">
    <property type="entry name" value="INNER MEMBRANE PROTEIN YPHA-RELATED"/>
    <property type="match status" value="1"/>
</dbReference>
<evidence type="ECO:0000256" key="6">
    <source>
        <dbReference type="ARBA" id="ARBA00023136"/>
    </source>
</evidence>
<feature type="transmembrane region" description="Helical" evidence="7">
    <location>
        <begin position="112"/>
        <end position="132"/>
    </location>
</feature>
<dbReference type="GO" id="GO:0005886">
    <property type="term" value="C:plasma membrane"/>
    <property type="evidence" value="ECO:0007669"/>
    <property type="project" value="UniProtKB-SubCell"/>
</dbReference>
<evidence type="ECO:0000256" key="4">
    <source>
        <dbReference type="ARBA" id="ARBA00022692"/>
    </source>
</evidence>
<dbReference type="InterPro" id="IPR032808">
    <property type="entry name" value="DoxX"/>
</dbReference>
<keyword evidence="5 7" id="KW-1133">Transmembrane helix</keyword>
<evidence type="ECO:0000313" key="8">
    <source>
        <dbReference type="EMBL" id="VEF74688.1"/>
    </source>
</evidence>
<dbReference type="Pfam" id="PF07681">
    <property type="entry name" value="DoxX"/>
    <property type="match status" value="1"/>
</dbReference>
<dbReference type="PANTHER" id="PTHR33452">
    <property type="entry name" value="OXIDOREDUCTASE CATD-RELATED"/>
    <property type="match status" value="1"/>
</dbReference>
<proteinExistence type="inferred from homology"/>
<organism evidence="8 9">
    <name type="scientific">Pseudomonas chlororaphis</name>
    <dbReference type="NCBI Taxonomy" id="587753"/>
    <lineage>
        <taxon>Bacteria</taxon>
        <taxon>Pseudomonadati</taxon>
        <taxon>Pseudomonadota</taxon>
        <taxon>Gammaproteobacteria</taxon>
        <taxon>Pseudomonadales</taxon>
        <taxon>Pseudomonadaceae</taxon>
        <taxon>Pseudomonas</taxon>
    </lineage>
</organism>
<sequence>MIGIEDFALLVARCLLATLFVVSAFDKLRLDPDEMKQIESLHLPFPAVVEWLTGLFEILGAISLVFGIYARVTAVVLALFVAFVSLMFVRFWTVPGPKNVRVMVRNIFVGNVTVVGGLLYVAVLGAGQLALVDI</sequence>
<feature type="transmembrane region" description="Helical" evidence="7">
    <location>
        <begin position="74"/>
        <end position="92"/>
    </location>
</feature>
<evidence type="ECO:0000313" key="9">
    <source>
        <dbReference type="Proteomes" id="UP000277437"/>
    </source>
</evidence>
<keyword evidence="4 7" id="KW-0812">Transmembrane</keyword>
<comment type="subcellular location">
    <subcellularLocation>
        <location evidence="1">Cell membrane</location>
        <topology evidence="1">Multi-pass membrane protein</topology>
    </subcellularLocation>
</comment>
<keyword evidence="6 7" id="KW-0472">Membrane</keyword>
<comment type="similarity">
    <text evidence="2">Belongs to the DoxX family.</text>
</comment>
<keyword evidence="3" id="KW-1003">Cell membrane</keyword>
<gene>
    <name evidence="8" type="primary">yqjF_3</name>
    <name evidence="8" type="ORF">NCTC7357_02997</name>
</gene>
<accession>A0AAX3FV53</accession>
<dbReference type="EMBL" id="LR134334">
    <property type="protein sequence ID" value="VEF74688.1"/>
    <property type="molecule type" value="Genomic_DNA"/>
</dbReference>
<reference evidence="8 9" key="1">
    <citation type="submission" date="2018-12" db="EMBL/GenBank/DDBJ databases">
        <authorList>
            <consortium name="Pathogen Informatics"/>
        </authorList>
    </citation>
    <scope>NUCLEOTIDE SEQUENCE [LARGE SCALE GENOMIC DNA]</scope>
    <source>
        <strain evidence="8 9">NCTC7357</strain>
    </source>
</reference>
<evidence type="ECO:0000256" key="3">
    <source>
        <dbReference type="ARBA" id="ARBA00022475"/>
    </source>
</evidence>
<evidence type="ECO:0000256" key="1">
    <source>
        <dbReference type="ARBA" id="ARBA00004651"/>
    </source>
</evidence>
<dbReference type="AlphaFoldDB" id="A0AAX3FV53"/>
<protein>
    <submittedName>
        <fullName evidence="8">DoxX family protein</fullName>
    </submittedName>
</protein>
<evidence type="ECO:0000256" key="5">
    <source>
        <dbReference type="ARBA" id="ARBA00022989"/>
    </source>
</evidence>